<keyword evidence="9" id="KW-1133">Transmembrane helix</keyword>
<dbReference type="SMART" id="SM00448">
    <property type="entry name" value="REC"/>
    <property type="match status" value="1"/>
</dbReference>
<dbReference type="CDD" id="cd00082">
    <property type="entry name" value="HisKA"/>
    <property type="match status" value="1"/>
</dbReference>
<dbReference type="Gene3D" id="3.40.50.2300">
    <property type="match status" value="1"/>
</dbReference>
<evidence type="ECO:0000259" key="11">
    <source>
        <dbReference type="PROSITE" id="PS50110"/>
    </source>
</evidence>
<proteinExistence type="predicted"/>
<dbReference type="PANTHER" id="PTHR43065">
    <property type="entry name" value="SENSOR HISTIDINE KINASE"/>
    <property type="match status" value="1"/>
</dbReference>
<evidence type="ECO:0000256" key="6">
    <source>
        <dbReference type="PROSITE-ProRule" id="PRU00169"/>
    </source>
</evidence>
<dbReference type="InterPro" id="IPR005467">
    <property type="entry name" value="His_kinase_dom"/>
</dbReference>
<dbReference type="GO" id="GO:0000155">
    <property type="term" value="F:phosphorelay sensor kinase activity"/>
    <property type="evidence" value="ECO:0007669"/>
    <property type="project" value="InterPro"/>
</dbReference>
<feature type="domain" description="PAS" evidence="12">
    <location>
        <begin position="733"/>
        <end position="781"/>
    </location>
</feature>
<evidence type="ECO:0000259" key="10">
    <source>
        <dbReference type="PROSITE" id="PS50109"/>
    </source>
</evidence>
<comment type="catalytic activity">
    <reaction evidence="1">
        <text>ATP + protein L-histidine = ADP + protein N-phospho-L-histidine.</text>
        <dbReference type="EC" id="2.7.13.3"/>
    </reaction>
</comment>
<evidence type="ECO:0000256" key="4">
    <source>
        <dbReference type="ARBA" id="ARBA00022679"/>
    </source>
</evidence>
<name>A0A1L8CPY2_9PROT</name>
<feature type="repeat" description="Lumazine-binding" evidence="7">
    <location>
        <begin position="1070"/>
        <end position="1169"/>
    </location>
</feature>
<sequence>MSPFSLSRRLSKKWMVMMIVLGLSISTGIAYMGYQAVYPLNHVSNMFYDVFQQQVASGQAASHTVIIDIDDVSLNAVGQWPWPRYRVATLVKAIADMKPAAIGLDIIFSEEDRTALMNIRKAFKSDFNLDINFTGIPPNLTDNDGYLGSVLSGTGTVGAEYLYFDHQSKVDTPHRSSFAFTGRTDLLDLHDASGILDNTYKISSQLKYAGFINIQPDDDGMLRRLPLLIRHQGKIYPHLVLATFMRSHGLHTASVEETEYGPVIQAGEHRIPITENGFALLQFNGSPHLYRSVSARDVLNGHVDEQRIRDKIVFIGSSSAGLNDLHSTLFDAQFPGVKTLAAMVENFTDGNAVIEPVWADIAIFSVSLLTGCIVSLLFAFVSNALLVLVGSLAWGTALLAGSFSAYTSAGLFLNPAPALVITLLLLTLFSATRFVLEKKSSSLFFRQLTEARAVVHETLDETLIARKLVMAACDLLECTSGTVGLYKHGKMVFSEYVEGDAIKAIDFKCLPGQGVAGLVLQNKKSYLSNHAMEDPHVMPEFRSELAFNRLINVPISDGDGELLGCLEVHDRLDGRAFAHQDVEVLESLSDIVASALMNAHLLANIRNNEKEIAAAAERLNRILDADFDAVIAHQHSKVIYANKAARDLFGYPTLEQTLGKNPMDYISETYRDRAMQAVRKAVQSGKSHGPIEMEALHPESREAFPIELASTPIVWEGKPALVSIVRDISERKQREEGMRLLESAVASISESIIITDTQGVIVYANPAFTKNTGYTDQEVIGSTPSNLHNKQPGYDFYNRLWDTVRSGQLWRGRILNCKKDGTVYPAQISAAPIFNAEGVISHFVAVYEDLSENEELQKKMMQAQKMEAVGTMVGGLAHDFNNMLASLVGNLYLMSFDHEDDEEMMERISSMEGSVHHAANMIKQMLTFARKDRPSKQPMDMLVFVKEAYKLSHATLSEDINFLLNYPGNKHICVNGDATQLQQVLLNLVTNARHAVEHVDDAEITLELDESEPSAELLNQNLEAHSEIGWCHIRCSDNGCGMSPGTLEHVFEPFFTTKQAGVGTGLGLAMVYGAIQNHQGIIDVESVQGQGTTVSIWLPLQQEEAVQVYDEDRLSVDGSGKTVLLVDDEKELLSVVAEVLSRSNFSVLQASDGIQAVDLFRSHSASVDLVLMDVVMPHKGGVIAAKEIRELDAEVPIIFQTGYGERAQLEAAASISNSDSLQKPVLVPELLKKIMELIG</sequence>
<keyword evidence="5" id="KW-0418">Kinase</keyword>
<keyword evidence="16" id="KW-1185">Reference proteome</keyword>
<evidence type="ECO:0000256" key="9">
    <source>
        <dbReference type="SAM" id="Phobius"/>
    </source>
</evidence>
<dbReference type="InterPro" id="IPR000700">
    <property type="entry name" value="PAS-assoc_C"/>
</dbReference>
<dbReference type="RefSeq" id="WP_143144932.1">
    <property type="nucleotide sequence ID" value="NZ_BDFD01000018.1"/>
</dbReference>
<dbReference type="PROSITE" id="PS50110">
    <property type="entry name" value="RESPONSE_REGULATORY"/>
    <property type="match status" value="1"/>
</dbReference>
<dbReference type="CDD" id="cd00156">
    <property type="entry name" value="REC"/>
    <property type="match status" value="1"/>
</dbReference>
<dbReference type="InterPro" id="IPR029016">
    <property type="entry name" value="GAF-like_dom_sf"/>
</dbReference>
<dbReference type="InterPro" id="IPR001789">
    <property type="entry name" value="Sig_transdc_resp-reg_receiver"/>
</dbReference>
<feature type="transmembrane region" description="Helical" evidence="9">
    <location>
        <begin position="385"/>
        <end position="406"/>
    </location>
</feature>
<accession>A0A1L8CPY2</accession>
<gene>
    <name evidence="15" type="ORF">MMIC_P1922</name>
</gene>
<dbReference type="SMART" id="SM00065">
    <property type="entry name" value="GAF"/>
    <property type="match status" value="1"/>
</dbReference>
<dbReference type="InterPro" id="IPR011006">
    <property type="entry name" value="CheY-like_superfamily"/>
</dbReference>
<dbReference type="Gene3D" id="3.30.565.10">
    <property type="entry name" value="Histidine kinase-like ATPase, C-terminal domain"/>
    <property type="match status" value="1"/>
</dbReference>
<feature type="domain" description="PAS" evidence="12">
    <location>
        <begin position="615"/>
        <end position="685"/>
    </location>
</feature>
<organism evidence="15 16">
    <name type="scientific">Mariprofundus micogutta</name>
    <dbReference type="NCBI Taxonomy" id="1921010"/>
    <lineage>
        <taxon>Bacteria</taxon>
        <taxon>Pseudomonadati</taxon>
        <taxon>Pseudomonadota</taxon>
        <taxon>Candidatius Mariprofundia</taxon>
        <taxon>Mariprofundales</taxon>
        <taxon>Mariprofundaceae</taxon>
        <taxon>Mariprofundus</taxon>
    </lineage>
</organism>
<dbReference type="SUPFAM" id="SSF47384">
    <property type="entry name" value="Homodimeric domain of signal transducing histidine kinase"/>
    <property type="match status" value="1"/>
</dbReference>
<evidence type="ECO:0000256" key="5">
    <source>
        <dbReference type="ARBA" id="ARBA00022777"/>
    </source>
</evidence>
<dbReference type="OrthoDB" id="9764337at2"/>
<dbReference type="InterPro" id="IPR000014">
    <property type="entry name" value="PAS"/>
</dbReference>
<evidence type="ECO:0000256" key="3">
    <source>
        <dbReference type="ARBA" id="ARBA00022553"/>
    </source>
</evidence>
<evidence type="ECO:0000256" key="2">
    <source>
        <dbReference type="ARBA" id="ARBA00012438"/>
    </source>
</evidence>
<evidence type="ECO:0000256" key="7">
    <source>
        <dbReference type="PROSITE-ProRule" id="PRU00524"/>
    </source>
</evidence>
<keyword evidence="8" id="KW-0175">Coiled coil</keyword>
<dbReference type="PROSITE" id="PS50112">
    <property type="entry name" value="PAS"/>
    <property type="match status" value="2"/>
</dbReference>
<dbReference type="Gene3D" id="3.30.450.20">
    <property type="entry name" value="PAS domain"/>
    <property type="match status" value="2"/>
</dbReference>
<reference evidence="15 16" key="1">
    <citation type="journal article" date="2017" name="Arch. Microbiol.">
        <title>Mariprofundus micogutta sp. nov., a novel iron-oxidizing zetaproteobacterium isolated from a deep-sea hydrothermal field at the Bayonnaise knoll of the Izu-Ogasawara arc, and a description of Mariprofundales ord. nov. and Zetaproteobacteria classis nov.</title>
        <authorList>
            <person name="Makita H."/>
            <person name="Tanaka E."/>
            <person name="Mitsunobu S."/>
            <person name="Miyazaki M."/>
            <person name="Nunoura T."/>
            <person name="Uematsu K."/>
            <person name="Takaki Y."/>
            <person name="Nishi S."/>
            <person name="Shimamura S."/>
            <person name="Takai K."/>
        </authorList>
    </citation>
    <scope>NUCLEOTIDE SEQUENCE [LARGE SCALE GENOMIC DNA]</scope>
    <source>
        <strain evidence="15 16">ET2</strain>
    </source>
</reference>
<dbReference type="Pfam" id="PF05226">
    <property type="entry name" value="CHASE2"/>
    <property type="match status" value="1"/>
</dbReference>
<dbReference type="STRING" id="1921010.MMIC_P1922"/>
<feature type="transmembrane region" description="Helical" evidence="9">
    <location>
        <begin position="357"/>
        <end position="378"/>
    </location>
</feature>
<dbReference type="Gene3D" id="3.30.450.40">
    <property type="match status" value="1"/>
</dbReference>
<dbReference type="SMART" id="SM00091">
    <property type="entry name" value="PAS"/>
    <property type="match status" value="2"/>
</dbReference>
<dbReference type="SMART" id="SM01080">
    <property type="entry name" value="CHASE2"/>
    <property type="match status" value="1"/>
</dbReference>
<feature type="domain" description="Response regulatory" evidence="11">
    <location>
        <begin position="1122"/>
        <end position="1238"/>
    </location>
</feature>
<evidence type="ECO:0000259" key="13">
    <source>
        <dbReference type="PROSITE" id="PS50113"/>
    </source>
</evidence>
<dbReference type="PROSITE" id="PS51177">
    <property type="entry name" value="LUMAZINE_BIND"/>
    <property type="match status" value="1"/>
</dbReference>
<dbReference type="InterPro" id="IPR004358">
    <property type="entry name" value="Sig_transdc_His_kin-like_C"/>
</dbReference>
<dbReference type="SMART" id="SM00388">
    <property type="entry name" value="HisKA"/>
    <property type="match status" value="1"/>
</dbReference>
<feature type="modified residue" description="4-aspartylphosphate" evidence="6">
    <location>
        <position position="1173"/>
    </location>
</feature>
<dbReference type="InterPro" id="IPR036097">
    <property type="entry name" value="HisK_dim/P_sf"/>
</dbReference>
<dbReference type="InterPro" id="IPR007890">
    <property type="entry name" value="CHASE2"/>
</dbReference>
<evidence type="ECO:0000313" key="15">
    <source>
        <dbReference type="EMBL" id="GAV20944.1"/>
    </source>
</evidence>
<dbReference type="EC" id="2.7.13.3" evidence="2"/>
<dbReference type="Pfam" id="PF13426">
    <property type="entry name" value="PAS_9"/>
    <property type="match status" value="2"/>
</dbReference>
<dbReference type="InterPro" id="IPR003594">
    <property type="entry name" value="HATPase_dom"/>
</dbReference>
<dbReference type="Gene3D" id="1.10.287.130">
    <property type="match status" value="1"/>
</dbReference>
<dbReference type="CDD" id="cd00130">
    <property type="entry name" value="PAS"/>
    <property type="match status" value="2"/>
</dbReference>
<feature type="domain" description="Histidine kinase" evidence="10">
    <location>
        <begin position="875"/>
        <end position="1102"/>
    </location>
</feature>
<keyword evidence="4" id="KW-0808">Transferase</keyword>
<dbReference type="Pfam" id="PF13185">
    <property type="entry name" value="GAF_2"/>
    <property type="match status" value="1"/>
</dbReference>
<dbReference type="AlphaFoldDB" id="A0A1L8CPY2"/>
<dbReference type="SUPFAM" id="SSF55874">
    <property type="entry name" value="ATPase domain of HSP90 chaperone/DNA topoisomerase II/histidine kinase"/>
    <property type="match status" value="1"/>
</dbReference>
<evidence type="ECO:0000256" key="8">
    <source>
        <dbReference type="SAM" id="Coils"/>
    </source>
</evidence>
<evidence type="ECO:0000259" key="12">
    <source>
        <dbReference type="PROSITE" id="PS50112"/>
    </source>
</evidence>
<dbReference type="InterPro" id="IPR035965">
    <property type="entry name" value="PAS-like_dom_sf"/>
</dbReference>
<dbReference type="SUPFAM" id="SSF55785">
    <property type="entry name" value="PYP-like sensor domain (PAS domain)"/>
    <property type="match status" value="2"/>
</dbReference>
<dbReference type="NCBIfam" id="TIGR00229">
    <property type="entry name" value="sensory_box"/>
    <property type="match status" value="2"/>
</dbReference>
<dbReference type="SUPFAM" id="SSF52172">
    <property type="entry name" value="CheY-like"/>
    <property type="match status" value="1"/>
</dbReference>
<dbReference type="InterPro" id="IPR001610">
    <property type="entry name" value="PAC"/>
</dbReference>
<dbReference type="Proteomes" id="UP000231632">
    <property type="component" value="Unassembled WGS sequence"/>
</dbReference>
<dbReference type="InterPro" id="IPR003018">
    <property type="entry name" value="GAF"/>
</dbReference>
<dbReference type="InterPro" id="IPR036890">
    <property type="entry name" value="HATPase_C_sf"/>
</dbReference>
<keyword evidence="3 6" id="KW-0597">Phosphoprotein</keyword>
<dbReference type="PRINTS" id="PR00344">
    <property type="entry name" value="BCTRLSENSOR"/>
</dbReference>
<feature type="coiled-coil region" evidence="8">
    <location>
        <begin position="598"/>
        <end position="625"/>
    </location>
</feature>
<protein>
    <recommendedName>
        <fullName evidence="2">histidine kinase</fullName>
        <ecNumber evidence="2">2.7.13.3</ecNumber>
    </recommendedName>
</protein>
<dbReference type="PROSITE" id="PS50113">
    <property type="entry name" value="PAC"/>
    <property type="match status" value="1"/>
</dbReference>
<dbReference type="EMBL" id="BDFD01000018">
    <property type="protein sequence ID" value="GAV20944.1"/>
    <property type="molecule type" value="Genomic_DNA"/>
</dbReference>
<keyword evidence="9" id="KW-0472">Membrane</keyword>
<evidence type="ECO:0000313" key="16">
    <source>
        <dbReference type="Proteomes" id="UP000231632"/>
    </source>
</evidence>
<dbReference type="PROSITE" id="PS50109">
    <property type="entry name" value="HIS_KIN"/>
    <property type="match status" value="1"/>
</dbReference>
<dbReference type="Pfam" id="PF02518">
    <property type="entry name" value="HATPase_c"/>
    <property type="match status" value="1"/>
</dbReference>
<dbReference type="InterPro" id="IPR026017">
    <property type="entry name" value="Lumazine-bd_dom"/>
</dbReference>
<comment type="caution">
    <text evidence="15">The sequence shown here is derived from an EMBL/GenBank/DDBJ whole genome shotgun (WGS) entry which is preliminary data.</text>
</comment>
<dbReference type="Pfam" id="PF00072">
    <property type="entry name" value="Response_reg"/>
    <property type="match status" value="1"/>
</dbReference>
<feature type="domain" description="PAC" evidence="13">
    <location>
        <begin position="808"/>
        <end position="862"/>
    </location>
</feature>
<dbReference type="InterPro" id="IPR003661">
    <property type="entry name" value="HisK_dim/P_dom"/>
</dbReference>
<feature type="transmembrane region" description="Helical" evidence="9">
    <location>
        <begin position="418"/>
        <end position="436"/>
    </location>
</feature>
<dbReference type="SUPFAM" id="SSF55781">
    <property type="entry name" value="GAF domain-like"/>
    <property type="match status" value="1"/>
</dbReference>
<feature type="domain" description="Lumazine-binding" evidence="14">
    <location>
        <begin position="1070"/>
        <end position="1169"/>
    </location>
</feature>
<dbReference type="SMART" id="SM00086">
    <property type="entry name" value="PAC"/>
    <property type="match status" value="2"/>
</dbReference>
<evidence type="ECO:0000259" key="14">
    <source>
        <dbReference type="PROSITE" id="PS51177"/>
    </source>
</evidence>
<dbReference type="PANTHER" id="PTHR43065:SF42">
    <property type="entry name" value="TWO-COMPONENT SENSOR PPRA"/>
    <property type="match status" value="1"/>
</dbReference>
<dbReference type="SMART" id="SM00387">
    <property type="entry name" value="HATPase_c"/>
    <property type="match status" value="1"/>
</dbReference>
<keyword evidence="9" id="KW-0812">Transmembrane</keyword>
<evidence type="ECO:0000256" key="1">
    <source>
        <dbReference type="ARBA" id="ARBA00000085"/>
    </source>
</evidence>